<dbReference type="InterPro" id="IPR029044">
    <property type="entry name" value="Nucleotide-diphossugar_trans"/>
</dbReference>
<dbReference type="Proteomes" id="UP000024547">
    <property type="component" value="Unassembled WGS sequence"/>
</dbReference>
<dbReference type="STRING" id="1280948.HY36_11485"/>
<evidence type="ECO:0000259" key="10">
    <source>
        <dbReference type="Pfam" id="PF00483"/>
    </source>
</evidence>
<comment type="catalytic activity">
    <reaction evidence="8 9">
        <text>dTTP + alpha-D-glucose 1-phosphate + H(+) = dTDP-alpha-D-glucose + diphosphate</text>
        <dbReference type="Rhea" id="RHEA:15225"/>
        <dbReference type="ChEBI" id="CHEBI:15378"/>
        <dbReference type="ChEBI" id="CHEBI:33019"/>
        <dbReference type="ChEBI" id="CHEBI:37568"/>
        <dbReference type="ChEBI" id="CHEBI:57477"/>
        <dbReference type="ChEBI" id="CHEBI:58601"/>
        <dbReference type="EC" id="2.7.7.24"/>
    </reaction>
</comment>
<dbReference type="GO" id="GO:0046872">
    <property type="term" value="F:metal ion binding"/>
    <property type="evidence" value="ECO:0007669"/>
    <property type="project" value="UniProtKB-KW"/>
</dbReference>
<dbReference type="EC" id="2.7.7.24" evidence="3 9"/>
<evidence type="ECO:0000256" key="8">
    <source>
        <dbReference type="ARBA" id="ARBA00049336"/>
    </source>
</evidence>
<evidence type="ECO:0000256" key="2">
    <source>
        <dbReference type="ARBA" id="ARBA00010480"/>
    </source>
</evidence>
<organism evidence="11 12">
    <name type="scientific">Hyphomonas atlantica</name>
    <dbReference type="NCBI Taxonomy" id="1280948"/>
    <lineage>
        <taxon>Bacteria</taxon>
        <taxon>Pseudomonadati</taxon>
        <taxon>Pseudomonadota</taxon>
        <taxon>Alphaproteobacteria</taxon>
        <taxon>Hyphomonadales</taxon>
        <taxon>Hyphomonadaceae</taxon>
        <taxon>Hyphomonas</taxon>
    </lineage>
</organism>
<keyword evidence="5 9" id="KW-0548">Nucleotidyltransferase</keyword>
<evidence type="ECO:0000256" key="4">
    <source>
        <dbReference type="ARBA" id="ARBA00022679"/>
    </source>
</evidence>
<reference evidence="11 12" key="1">
    <citation type="journal article" date="2014" name="Antonie Van Leeuwenhoek">
        <title>Hyphomonas beringensis sp. nov. and Hyphomonas chukchiensis sp. nov., isolated from surface seawater of the Bering Sea and Chukchi Sea.</title>
        <authorList>
            <person name="Li C."/>
            <person name="Lai Q."/>
            <person name="Li G."/>
            <person name="Dong C."/>
            <person name="Wang J."/>
            <person name="Liao Y."/>
            <person name="Shao Z."/>
        </authorList>
    </citation>
    <scope>NUCLEOTIDE SEQUENCE [LARGE SCALE GENOMIC DNA]</scope>
    <source>
        <strain evidence="11 12">22II1-22F38</strain>
    </source>
</reference>
<comment type="function">
    <text evidence="9">Catalyzes the formation of dTDP-glucose, from dTTP and glucose 1-phosphate, as well as its pyrophosphorolysis.</text>
</comment>
<evidence type="ECO:0000256" key="6">
    <source>
        <dbReference type="ARBA" id="ARBA00022723"/>
    </source>
</evidence>
<evidence type="ECO:0000256" key="5">
    <source>
        <dbReference type="ARBA" id="ARBA00022695"/>
    </source>
</evidence>
<dbReference type="PANTHER" id="PTHR43532:SF1">
    <property type="entry name" value="GLUCOSE-1-PHOSPHATE THYMIDYLYLTRANSFERASE 1"/>
    <property type="match status" value="1"/>
</dbReference>
<keyword evidence="4 9" id="KW-0808">Transferase</keyword>
<dbReference type="SUPFAM" id="SSF53448">
    <property type="entry name" value="Nucleotide-diphospho-sugar transferases"/>
    <property type="match status" value="1"/>
</dbReference>
<dbReference type="Pfam" id="PF00483">
    <property type="entry name" value="NTP_transferase"/>
    <property type="match status" value="1"/>
</dbReference>
<comment type="cofactor">
    <cofactor evidence="1">
        <name>Mg(2+)</name>
        <dbReference type="ChEBI" id="CHEBI:18420"/>
    </cofactor>
</comment>
<comment type="caution">
    <text evidence="11">The sequence shown here is derived from an EMBL/GenBank/DDBJ whole genome shotgun (WGS) entry which is preliminary data.</text>
</comment>
<comment type="similarity">
    <text evidence="2 9">Belongs to the glucose-1-phosphate thymidylyltransferase family.</text>
</comment>
<dbReference type="Gene3D" id="3.90.550.10">
    <property type="entry name" value="Spore Coat Polysaccharide Biosynthesis Protein SpsA, Chain A"/>
    <property type="match status" value="1"/>
</dbReference>
<protein>
    <recommendedName>
        <fullName evidence="3 9">Glucose-1-phosphate thymidylyltransferase</fullName>
        <ecNumber evidence="3 9">2.7.7.24</ecNumber>
    </recommendedName>
</protein>
<evidence type="ECO:0000256" key="3">
    <source>
        <dbReference type="ARBA" id="ARBA00012461"/>
    </source>
</evidence>
<dbReference type="AlphaFoldDB" id="A0A059DVL0"/>
<name>A0A059DVL0_9PROT</name>
<dbReference type="RefSeq" id="WP_035555467.1">
    <property type="nucleotide sequence ID" value="NZ_AWFH01000063.1"/>
</dbReference>
<dbReference type="CDD" id="cd02538">
    <property type="entry name" value="G1P_TT_short"/>
    <property type="match status" value="1"/>
</dbReference>
<dbReference type="NCBIfam" id="TIGR01207">
    <property type="entry name" value="rmlA"/>
    <property type="match status" value="1"/>
</dbReference>
<dbReference type="InterPro" id="IPR005907">
    <property type="entry name" value="G1P_thy_trans_s"/>
</dbReference>
<proteinExistence type="inferred from homology"/>
<keyword evidence="12" id="KW-1185">Reference proteome</keyword>
<accession>A0A059DVL0</accession>
<sequence length="289" mass="31821">MKGIVLAGGTGSRLHPVTRGVSKHLLSIYDKPLIYYPISTLMLAGITEILVICAPEHGAAYRSLLRDGSQWGVSISYAIQDDPNGLAEAFLIGRDFIDGQPCALALGDNIFYGAGLSGQLQVLAALKRGAAVLAYQVNDPKRFGIVELDGDDKPVSLEEKPETPKSNWAIPGLYFYGSDVVQVAEQVTPSARGELEITSVNEAYFQRGELTVTRLQRGTTWLDAGTFDSLLEASQFVQTVEKRQGLKVACLEEVAWRRSLITDDQMRERANEFKNEYRDYLLSLLQSES</sequence>
<dbReference type="PATRIC" id="fig|1280948.3.peg.3418"/>
<dbReference type="EMBL" id="AWFH01000063">
    <property type="protein sequence ID" value="KCZ57792.1"/>
    <property type="molecule type" value="Genomic_DNA"/>
</dbReference>
<evidence type="ECO:0000256" key="9">
    <source>
        <dbReference type="RuleBase" id="RU003706"/>
    </source>
</evidence>
<dbReference type="eggNOG" id="COG1209">
    <property type="taxonomic scope" value="Bacteria"/>
</dbReference>
<evidence type="ECO:0000313" key="11">
    <source>
        <dbReference type="EMBL" id="KCZ57792.1"/>
    </source>
</evidence>
<feature type="domain" description="Nucleotidyl transferase" evidence="10">
    <location>
        <begin position="2"/>
        <end position="238"/>
    </location>
</feature>
<dbReference type="FunFam" id="3.90.550.10:FF:000023">
    <property type="entry name" value="Glucose-1-phosphate thymidylyltransferase"/>
    <property type="match status" value="1"/>
</dbReference>
<dbReference type="InterPro" id="IPR005835">
    <property type="entry name" value="NTP_transferase_dom"/>
</dbReference>
<evidence type="ECO:0000256" key="1">
    <source>
        <dbReference type="ARBA" id="ARBA00001946"/>
    </source>
</evidence>
<dbReference type="OrthoDB" id="9801810at2"/>
<evidence type="ECO:0000313" key="12">
    <source>
        <dbReference type="Proteomes" id="UP000024547"/>
    </source>
</evidence>
<keyword evidence="7 9" id="KW-0460">Magnesium</keyword>
<keyword evidence="6 9" id="KW-0479">Metal-binding</keyword>
<dbReference type="PANTHER" id="PTHR43532">
    <property type="entry name" value="GLUCOSE-1-PHOSPHATE THYMIDYLYLTRANSFERASE"/>
    <property type="match status" value="1"/>
</dbReference>
<gene>
    <name evidence="11" type="ORF">HY36_11485</name>
</gene>
<evidence type="ECO:0000256" key="7">
    <source>
        <dbReference type="ARBA" id="ARBA00022842"/>
    </source>
</evidence>
<dbReference type="GO" id="GO:0008879">
    <property type="term" value="F:glucose-1-phosphate thymidylyltransferase activity"/>
    <property type="evidence" value="ECO:0007669"/>
    <property type="project" value="UniProtKB-EC"/>
</dbReference>